<keyword evidence="5" id="KW-0864">Zinc transport</keyword>
<feature type="transmembrane region" description="Helical" evidence="10">
    <location>
        <begin position="218"/>
        <end position="240"/>
    </location>
</feature>
<evidence type="ECO:0000256" key="2">
    <source>
        <dbReference type="ARBA" id="ARBA00008873"/>
    </source>
</evidence>
<dbReference type="EMBL" id="JBELQD010000011">
    <property type="protein sequence ID" value="MER2289061.1"/>
    <property type="molecule type" value="Genomic_DNA"/>
</dbReference>
<dbReference type="NCBIfam" id="TIGR01297">
    <property type="entry name" value="CDF"/>
    <property type="match status" value="1"/>
</dbReference>
<dbReference type="RefSeq" id="WP_350378452.1">
    <property type="nucleotide sequence ID" value="NZ_JBELQD010000011.1"/>
</dbReference>
<evidence type="ECO:0000256" key="8">
    <source>
        <dbReference type="ARBA" id="ARBA00023136"/>
    </source>
</evidence>
<evidence type="ECO:0000256" key="4">
    <source>
        <dbReference type="ARBA" id="ARBA00022692"/>
    </source>
</evidence>
<dbReference type="InterPro" id="IPR027469">
    <property type="entry name" value="Cation_efflux_TMD_sf"/>
</dbReference>
<feature type="compositionally biased region" description="Low complexity" evidence="9">
    <location>
        <begin position="19"/>
        <end position="28"/>
    </location>
</feature>
<keyword evidence="14" id="KW-1185">Reference proteome</keyword>
<name>A0ABV1R2S9_9HYPH</name>
<keyword evidence="3" id="KW-0813">Transport</keyword>
<evidence type="ECO:0000256" key="7">
    <source>
        <dbReference type="ARBA" id="ARBA00023065"/>
    </source>
</evidence>
<keyword evidence="7" id="KW-0406">Ion transport</keyword>
<evidence type="ECO:0000259" key="11">
    <source>
        <dbReference type="Pfam" id="PF01545"/>
    </source>
</evidence>
<feature type="transmembrane region" description="Helical" evidence="10">
    <location>
        <begin position="119"/>
        <end position="143"/>
    </location>
</feature>
<keyword evidence="5" id="KW-0862">Zinc</keyword>
<feature type="transmembrane region" description="Helical" evidence="10">
    <location>
        <begin position="155"/>
        <end position="179"/>
    </location>
</feature>
<evidence type="ECO:0000256" key="9">
    <source>
        <dbReference type="SAM" id="MobiDB-lite"/>
    </source>
</evidence>
<dbReference type="PANTHER" id="PTHR11562">
    <property type="entry name" value="CATION EFFLUX PROTEIN/ ZINC TRANSPORTER"/>
    <property type="match status" value="1"/>
</dbReference>
<feature type="transmembrane region" description="Helical" evidence="10">
    <location>
        <begin position="56"/>
        <end position="77"/>
    </location>
</feature>
<dbReference type="Pfam" id="PF01545">
    <property type="entry name" value="Cation_efflux"/>
    <property type="match status" value="1"/>
</dbReference>
<dbReference type="InterPro" id="IPR058533">
    <property type="entry name" value="Cation_efflux_TM"/>
</dbReference>
<dbReference type="SUPFAM" id="SSF161111">
    <property type="entry name" value="Cation efflux protein transmembrane domain-like"/>
    <property type="match status" value="1"/>
</dbReference>
<evidence type="ECO:0000313" key="13">
    <source>
        <dbReference type="EMBL" id="MER2289061.1"/>
    </source>
</evidence>
<comment type="caution">
    <text evidence="13">The sequence shown here is derived from an EMBL/GenBank/DDBJ whole genome shotgun (WGS) entry which is preliminary data.</text>
</comment>
<dbReference type="Proteomes" id="UP001432995">
    <property type="component" value="Unassembled WGS sequence"/>
</dbReference>
<dbReference type="InterPro" id="IPR036837">
    <property type="entry name" value="Cation_efflux_CTD_sf"/>
</dbReference>
<dbReference type="InterPro" id="IPR002524">
    <property type="entry name" value="Cation_efflux"/>
</dbReference>
<dbReference type="Gene3D" id="1.20.1510.10">
    <property type="entry name" value="Cation efflux protein transmembrane domain"/>
    <property type="match status" value="1"/>
</dbReference>
<accession>A0ABV1R2S9</accession>
<evidence type="ECO:0000256" key="6">
    <source>
        <dbReference type="ARBA" id="ARBA00022989"/>
    </source>
</evidence>
<feature type="domain" description="Cation efflux protein cytoplasmic" evidence="12">
    <location>
        <begin position="252"/>
        <end position="331"/>
    </location>
</feature>
<proteinExistence type="inferred from homology"/>
<feature type="domain" description="Cation efflux protein transmembrane" evidence="11">
    <location>
        <begin position="59"/>
        <end position="245"/>
    </location>
</feature>
<dbReference type="Pfam" id="PF16916">
    <property type="entry name" value="ZT_dimer"/>
    <property type="match status" value="1"/>
</dbReference>
<gene>
    <name evidence="13" type="ORF">ABS770_12395</name>
</gene>
<comment type="subcellular location">
    <subcellularLocation>
        <location evidence="1">Membrane</location>
        <topology evidence="1">Multi-pass membrane protein</topology>
    </subcellularLocation>
</comment>
<feature type="transmembrane region" description="Helical" evidence="10">
    <location>
        <begin position="191"/>
        <end position="212"/>
    </location>
</feature>
<organism evidence="13 14">
    <name type="scientific">Methylobacterium brachiatum</name>
    <dbReference type="NCBI Taxonomy" id="269660"/>
    <lineage>
        <taxon>Bacteria</taxon>
        <taxon>Pseudomonadati</taxon>
        <taxon>Pseudomonadota</taxon>
        <taxon>Alphaproteobacteria</taxon>
        <taxon>Hyphomicrobiales</taxon>
        <taxon>Methylobacteriaceae</taxon>
        <taxon>Methylobacterium</taxon>
    </lineage>
</organism>
<dbReference type="InterPro" id="IPR050681">
    <property type="entry name" value="CDF/SLC30A"/>
</dbReference>
<comment type="similarity">
    <text evidence="2">Belongs to the cation diffusion facilitator (CDF) transporter (TC 2.A.4) family. SLC30A subfamily.</text>
</comment>
<keyword evidence="6 10" id="KW-1133">Transmembrane helix</keyword>
<dbReference type="PANTHER" id="PTHR11562:SF17">
    <property type="entry name" value="RE54080P-RELATED"/>
    <property type="match status" value="1"/>
</dbReference>
<feature type="region of interest" description="Disordered" evidence="9">
    <location>
        <begin position="1"/>
        <end position="45"/>
    </location>
</feature>
<evidence type="ECO:0000256" key="3">
    <source>
        <dbReference type="ARBA" id="ARBA00022448"/>
    </source>
</evidence>
<reference evidence="13" key="1">
    <citation type="submission" date="2024-06" db="EMBL/GenBank/DDBJ databases">
        <authorList>
            <person name="Campbell A.G."/>
        </authorList>
    </citation>
    <scope>NUCLEOTIDE SEQUENCE</scope>
    <source>
        <strain evidence="13">EM17</strain>
    </source>
</reference>
<dbReference type="InterPro" id="IPR027470">
    <property type="entry name" value="Cation_efflux_CTD"/>
</dbReference>
<keyword evidence="8 10" id="KW-0472">Membrane</keyword>
<evidence type="ECO:0000256" key="10">
    <source>
        <dbReference type="SAM" id="Phobius"/>
    </source>
</evidence>
<evidence type="ECO:0000256" key="5">
    <source>
        <dbReference type="ARBA" id="ARBA00022906"/>
    </source>
</evidence>
<protein>
    <submittedName>
        <fullName evidence="13">Cation diffusion facilitator family transporter</fullName>
    </submittedName>
</protein>
<feature type="transmembrane region" description="Helical" evidence="10">
    <location>
        <begin position="89"/>
        <end position="107"/>
    </location>
</feature>
<dbReference type="SUPFAM" id="SSF160240">
    <property type="entry name" value="Cation efflux protein cytoplasmic domain-like"/>
    <property type="match status" value="1"/>
</dbReference>
<evidence type="ECO:0000259" key="12">
    <source>
        <dbReference type="Pfam" id="PF16916"/>
    </source>
</evidence>
<evidence type="ECO:0000313" key="14">
    <source>
        <dbReference type="Proteomes" id="UP001432995"/>
    </source>
</evidence>
<evidence type="ECO:0000256" key="1">
    <source>
        <dbReference type="ARBA" id="ARBA00004141"/>
    </source>
</evidence>
<sequence>MAGHDHSHGGPPFEGASQSGHGTSSTAGRSGGHAHGGHAHGGHGGHVHAPKNFGPAFAIGIVLNTGFVVVEAAYGYLSNSMSLVADAGHNLSDVLGLAAAWIAAILVRRRASARFTYGYRGSSILAALFNAVFLLIAMGAVIWEALVRLVHPEPVVGTIVMVVAAVGILVNGVTAWLFASGAKGDINIRGAFLHMVADAAVSAGVVVAGLVIQLTGQAWLDPAVSLAIAGLVVWATWGLLRDSVAMSLDAVPPEISPEAVTGFLRDRPGVIDLHDLHIWPMSTTSVALTVHLVIAEDHPEHRAAANGFLNETAEGLRTRFGIGHATLQIEAAGGPACRLARECAA</sequence>
<keyword evidence="4 10" id="KW-0812">Transmembrane</keyword>
<feature type="compositionally biased region" description="Basic residues" evidence="9">
    <location>
        <begin position="35"/>
        <end position="45"/>
    </location>
</feature>